<evidence type="ECO:0000256" key="2">
    <source>
        <dbReference type="ARBA" id="ARBA00004393"/>
    </source>
</evidence>
<reference evidence="18" key="1">
    <citation type="submission" date="2021-03" db="EMBL/GenBank/DDBJ databases">
        <authorList>
            <person name="Tagirdzhanova G."/>
        </authorList>
    </citation>
    <scope>NUCLEOTIDE SEQUENCE</scope>
</reference>
<proteinExistence type="inferred from homology"/>
<dbReference type="InterPro" id="IPR018202">
    <property type="entry name" value="Ser_caboxypep_ser_AS"/>
</dbReference>
<evidence type="ECO:0000256" key="11">
    <source>
        <dbReference type="ARBA" id="ARBA00023034"/>
    </source>
</evidence>
<sequence length="627" mass="70312">MSELRLASVRRHLRPHSFATCIWLSLCMWMWNVSAAQKTAADYYVQSLPGQPDGPLLKMHAGHIEVNAAHNGNLFFWHFQNRHIANRQRTVLWLNGGPGCSSMDGALMEIGPYRLKDESTLRYNDGSWDEFANILFVDNPVGTGFSYVDTDSYVHELKDMADQMVLFLRTFFEMFPEYEDNDLYIAGESYAGQHIPYIAQAILSNNNLPTQSRKWNLSGLLIGNGWISPVEQYDSYLTMAYDAGVIQGGSEEANELEKQHQRCTDALNQPGGLDKVDLPPCESILQSILRLSQKDGQCYNMYDVRLRDSYPSCGMNWPPDLTNVTPYLRRDDVKAALHINKDKKSGWTECSGAVGSNFNAAKSKPTIQILPDILEQVPVILFSGDQDLICNHIGTEELIHNMEWNGGKGFELSPGTWAPRRHWTFEGEPAGLYQEARNLTYILYYNSSHMVPFDYPRRTRDMLDRFLGVDIASIGGKPADSRIDGEKGVETSVGGHPNSTSAEQAEAEKLEEAKWAAYYKSGEVALIVVIILASVWGFYVWRDRRRRAGYDGVFGGSNAHLVRSKRQGRDVEAADFDESELDDLHVASPDPHGEEAQERYSLGEGSSDEEGKGKANGHANGHVSFKD</sequence>
<keyword evidence="6 17" id="KW-0812">Transmembrane</keyword>
<dbReference type="InterPro" id="IPR001563">
    <property type="entry name" value="Peptidase_S10"/>
</dbReference>
<dbReference type="GO" id="GO:0005802">
    <property type="term" value="C:trans-Golgi network"/>
    <property type="evidence" value="ECO:0007669"/>
    <property type="project" value="TreeGrafter"/>
</dbReference>
<name>A0A8H3EYJ8_9LECA</name>
<evidence type="ECO:0000256" key="15">
    <source>
        <dbReference type="RuleBase" id="RU361156"/>
    </source>
</evidence>
<keyword evidence="12 17" id="KW-0472">Membrane</keyword>
<dbReference type="FunFam" id="3.40.50.1820:FF:000121">
    <property type="entry name" value="Carboxypeptidase D"/>
    <property type="match status" value="1"/>
</dbReference>
<feature type="region of interest" description="Disordered" evidence="16">
    <location>
        <begin position="478"/>
        <end position="504"/>
    </location>
</feature>
<keyword evidence="8 15" id="KW-0732">Signal</keyword>
<dbReference type="PANTHER" id="PTHR11802:SF190">
    <property type="entry name" value="PHEROMONE-PROCESSING CARBOXYPEPTIDASE KEX1"/>
    <property type="match status" value="1"/>
</dbReference>
<dbReference type="InterPro" id="IPR029058">
    <property type="entry name" value="AB_hydrolase_fold"/>
</dbReference>
<evidence type="ECO:0000256" key="9">
    <source>
        <dbReference type="ARBA" id="ARBA00022801"/>
    </source>
</evidence>
<evidence type="ECO:0000256" key="14">
    <source>
        <dbReference type="ARBA" id="ARBA00037042"/>
    </source>
</evidence>
<feature type="region of interest" description="Disordered" evidence="16">
    <location>
        <begin position="576"/>
        <end position="627"/>
    </location>
</feature>
<gene>
    <name evidence="18" type="primary">KEX1</name>
    <name evidence="18" type="ORF">IMSHALPRED_001855</name>
</gene>
<comment type="subcellular location">
    <subcellularLocation>
        <location evidence="2">Golgi apparatus</location>
        <location evidence="2">trans-Golgi network membrane</location>
        <topology evidence="2">Single-pass type I membrane protein</topology>
    </subcellularLocation>
</comment>
<evidence type="ECO:0000256" key="16">
    <source>
        <dbReference type="SAM" id="MobiDB-lite"/>
    </source>
</evidence>
<accession>A0A8H3EYJ8</accession>
<evidence type="ECO:0000256" key="13">
    <source>
        <dbReference type="ARBA" id="ARBA00023180"/>
    </source>
</evidence>
<dbReference type="SUPFAM" id="SSF53474">
    <property type="entry name" value="alpha/beta-Hydrolases"/>
    <property type="match status" value="1"/>
</dbReference>
<comment type="similarity">
    <text evidence="3 15">Belongs to the peptidase S10 family.</text>
</comment>
<protein>
    <recommendedName>
        <fullName evidence="15">Carboxypeptidase</fullName>
        <ecNumber evidence="15">3.4.16.-</ecNumber>
    </recommendedName>
</protein>
<dbReference type="PROSITE" id="PS00131">
    <property type="entry name" value="CARBOXYPEPT_SER_SER"/>
    <property type="match status" value="1"/>
</dbReference>
<feature type="signal peptide" evidence="15">
    <location>
        <begin position="1"/>
        <end position="35"/>
    </location>
</feature>
<evidence type="ECO:0000256" key="7">
    <source>
        <dbReference type="ARBA" id="ARBA00022703"/>
    </source>
</evidence>
<comment type="catalytic activity">
    <reaction evidence="1">
        <text>Preferential release of a C-terminal arginine or lysine residue.</text>
        <dbReference type="EC" id="3.4.16.6"/>
    </reaction>
</comment>
<dbReference type="GO" id="GO:0006915">
    <property type="term" value="P:apoptotic process"/>
    <property type="evidence" value="ECO:0007669"/>
    <property type="project" value="UniProtKB-KW"/>
</dbReference>
<evidence type="ECO:0000313" key="18">
    <source>
        <dbReference type="EMBL" id="CAF9914223.1"/>
    </source>
</evidence>
<evidence type="ECO:0000256" key="6">
    <source>
        <dbReference type="ARBA" id="ARBA00022692"/>
    </source>
</evidence>
<dbReference type="OrthoDB" id="443318at2759"/>
<keyword evidence="13" id="KW-0325">Glycoprotein</keyword>
<dbReference type="EC" id="3.4.16.-" evidence="15"/>
<evidence type="ECO:0000256" key="10">
    <source>
        <dbReference type="ARBA" id="ARBA00022989"/>
    </source>
</evidence>
<evidence type="ECO:0000256" key="12">
    <source>
        <dbReference type="ARBA" id="ARBA00023136"/>
    </source>
</evidence>
<dbReference type="PANTHER" id="PTHR11802">
    <property type="entry name" value="SERINE PROTEASE FAMILY S10 SERINE CARBOXYPEPTIDASE"/>
    <property type="match status" value="1"/>
</dbReference>
<dbReference type="Gene3D" id="3.40.50.1820">
    <property type="entry name" value="alpha/beta hydrolase"/>
    <property type="match status" value="1"/>
</dbReference>
<keyword evidence="4 15" id="KW-0121">Carboxypeptidase</keyword>
<keyword evidence="19" id="KW-1185">Reference proteome</keyword>
<comment type="caution">
    <text evidence="18">The sequence shown here is derived from an EMBL/GenBank/DDBJ whole genome shotgun (WGS) entry which is preliminary data.</text>
</comment>
<organism evidence="18 19">
    <name type="scientific">Imshaugia aleurites</name>
    <dbReference type="NCBI Taxonomy" id="172621"/>
    <lineage>
        <taxon>Eukaryota</taxon>
        <taxon>Fungi</taxon>
        <taxon>Dikarya</taxon>
        <taxon>Ascomycota</taxon>
        <taxon>Pezizomycotina</taxon>
        <taxon>Lecanoromycetes</taxon>
        <taxon>OSLEUM clade</taxon>
        <taxon>Lecanoromycetidae</taxon>
        <taxon>Lecanorales</taxon>
        <taxon>Lecanorineae</taxon>
        <taxon>Parmeliaceae</taxon>
        <taxon>Imshaugia</taxon>
    </lineage>
</organism>
<evidence type="ECO:0000256" key="8">
    <source>
        <dbReference type="ARBA" id="ARBA00022729"/>
    </source>
</evidence>
<feature type="compositionally biased region" description="Basic and acidic residues" evidence="16">
    <location>
        <begin position="479"/>
        <end position="489"/>
    </location>
</feature>
<dbReference type="Pfam" id="PF00450">
    <property type="entry name" value="Peptidase_S10"/>
    <property type="match status" value="1"/>
</dbReference>
<comment type="function">
    <text evidence="14">Protease with a carboxypeptidase B-like function involved in the C-terminal processing of the lysine and arginine residues from protein precursors. Promotes cell fusion and is involved in the programmed cell death.</text>
</comment>
<dbReference type="GO" id="GO:0004185">
    <property type="term" value="F:serine-type carboxypeptidase activity"/>
    <property type="evidence" value="ECO:0007669"/>
    <property type="project" value="UniProtKB-UniRule"/>
</dbReference>
<dbReference type="GO" id="GO:0006508">
    <property type="term" value="P:proteolysis"/>
    <property type="evidence" value="ECO:0007669"/>
    <property type="project" value="UniProtKB-KW"/>
</dbReference>
<keyword evidence="7" id="KW-0053">Apoptosis</keyword>
<keyword evidence="9 15" id="KW-0378">Hydrolase</keyword>
<dbReference type="AlphaFoldDB" id="A0A8H3EYJ8"/>
<keyword evidence="10 17" id="KW-1133">Transmembrane helix</keyword>
<keyword evidence="11" id="KW-0333">Golgi apparatus</keyword>
<evidence type="ECO:0000256" key="5">
    <source>
        <dbReference type="ARBA" id="ARBA00022670"/>
    </source>
</evidence>
<dbReference type="Proteomes" id="UP000664534">
    <property type="component" value="Unassembled WGS sequence"/>
</dbReference>
<evidence type="ECO:0000256" key="1">
    <source>
        <dbReference type="ARBA" id="ARBA00001003"/>
    </source>
</evidence>
<feature type="transmembrane region" description="Helical" evidence="17">
    <location>
        <begin position="524"/>
        <end position="541"/>
    </location>
</feature>
<evidence type="ECO:0000256" key="3">
    <source>
        <dbReference type="ARBA" id="ARBA00009431"/>
    </source>
</evidence>
<feature type="chain" id="PRO_5034371367" description="Carboxypeptidase" evidence="15">
    <location>
        <begin position="36"/>
        <end position="627"/>
    </location>
</feature>
<dbReference type="EMBL" id="CAJPDT010000013">
    <property type="protein sequence ID" value="CAF9914223.1"/>
    <property type="molecule type" value="Genomic_DNA"/>
</dbReference>
<evidence type="ECO:0000256" key="4">
    <source>
        <dbReference type="ARBA" id="ARBA00022645"/>
    </source>
</evidence>
<evidence type="ECO:0000313" key="19">
    <source>
        <dbReference type="Proteomes" id="UP000664534"/>
    </source>
</evidence>
<evidence type="ECO:0000256" key="17">
    <source>
        <dbReference type="SAM" id="Phobius"/>
    </source>
</evidence>
<dbReference type="PRINTS" id="PR00724">
    <property type="entry name" value="CRBOXYPTASEC"/>
</dbReference>
<keyword evidence="5 15" id="KW-0645">Protease</keyword>